<keyword evidence="2" id="KW-1185">Reference proteome</keyword>
<dbReference type="AlphaFoldDB" id="A0A5C3K973"/>
<accession>A0A5C3K973</accession>
<gene>
    <name evidence="1" type="ORF">FA15DRAFT_676696</name>
</gene>
<evidence type="ECO:0008006" key="3">
    <source>
        <dbReference type="Google" id="ProtNLM"/>
    </source>
</evidence>
<dbReference type="Proteomes" id="UP000307440">
    <property type="component" value="Unassembled WGS sequence"/>
</dbReference>
<reference evidence="1 2" key="1">
    <citation type="journal article" date="2019" name="Nat. Ecol. Evol.">
        <title>Megaphylogeny resolves global patterns of mushroom evolution.</title>
        <authorList>
            <person name="Varga T."/>
            <person name="Krizsan K."/>
            <person name="Foldi C."/>
            <person name="Dima B."/>
            <person name="Sanchez-Garcia M."/>
            <person name="Sanchez-Ramirez S."/>
            <person name="Szollosi G.J."/>
            <person name="Szarkandi J.G."/>
            <person name="Papp V."/>
            <person name="Albert L."/>
            <person name="Andreopoulos W."/>
            <person name="Angelini C."/>
            <person name="Antonin V."/>
            <person name="Barry K.W."/>
            <person name="Bougher N.L."/>
            <person name="Buchanan P."/>
            <person name="Buyck B."/>
            <person name="Bense V."/>
            <person name="Catcheside P."/>
            <person name="Chovatia M."/>
            <person name="Cooper J."/>
            <person name="Damon W."/>
            <person name="Desjardin D."/>
            <person name="Finy P."/>
            <person name="Geml J."/>
            <person name="Haridas S."/>
            <person name="Hughes K."/>
            <person name="Justo A."/>
            <person name="Karasinski D."/>
            <person name="Kautmanova I."/>
            <person name="Kiss B."/>
            <person name="Kocsube S."/>
            <person name="Kotiranta H."/>
            <person name="LaButti K.M."/>
            <person name="Lechner B.E."/>
            <person name="Liimatainen K."/>
            <person name="Lipzen A."/>
            <person name="Lukacs Z."/>
            <person name="Mihaltcheva S."/>
            <person name="Morgado L.N."/>
            <person name="Niskanen T."/>
            <person name="Noordeloos M.E."/>
            <person name="Ohm R.A."/>
            <person name="Ortiz-Santana B."/>
            <person name="Ovrebo C."/>
            <person name="Racz N."/>
            <person name="Riley R."/>
            <person name="Savchenko A."/>
            <person name="Shiryaev A."/>
            <person name="Soop K."/>
            <person name="Spirin V."/>
            <person name="Szebenyi C."/>
            <person name="Tomsovsky M."/>
            <person name="Tulloss R.E."/>
            <person name="Uehling J."/>
            <person name="Grigoriev I.V."/>
            <person name="Vagvolgyi C."/>
            <person name="Papp T."/>
            <person name="Martin F.M."/>
            <person name="Miettinen O."/>
            <person name="Hibbett D.S."/>
            <person name="Nagy L.G."/>
        </authorList>
    </citation>
    <scope>NUCLEOTIDE SEQUENCE [LARGE SCALE GENOMIC DNA]</scope>
    <source>
        <strain evidence="1 2">CBS 121175</strain>
    </source>
</reference>
<protein>
    <recommendedName>
        <fullName evidence="3">Protein kinase domain-containing protein</fullName>
    </recommendedName>
</protein>
<evidence type="ECO:0000313" key="2">
    <source>
        <dbReference type="Proteomes" id="UP000307440"/>
    </source>
</evidence>
<evidence type="ECO:0000313" key="1">
    <source>
        <dbReference type="EMBL" id="TFK16404.1"/>
    </source>
</evidence>
<name>A0A5C3K973_COPMA</name>
<organism evidence="1 2">
    <name type="scientific">Coprinopsis marcescibilis</name>
    <name type="common">Agaric fungus</name>
    <name type="synonym">Psathyrella marcescibilis</name>
    <dbReference type="NCBI Taxonomy" id="230819"/>
    <lineage>
        <taxon>Eukaryota</taxon>
        <taxon>Fungi</taxon>
        <taxon>Dikarya</taxon>
        <taxon>Basidiomycota</taxon>
        <taxon>Agaricomycotina</taxon>
        <taxon>Agaricomycetes</taxon>
        <taxon>Agaricomycetidae</taxon>
        <taxon>Agaricales</taxon>
        <taxon>Agaricineae</taxon>
        <taxon>Psathyrellaceae</taxon>
        <taxon>Coprinopsis</taxon>
    </lineage>
</organism>
<dbReference type="Gene3D" id="1.10.510.10">
    <property type="entry name" value="Transferase(Phosphotransferase) domain 1"/>
    <property type="match status" value="1"/>
</dbReference>
<dbReference type="InterPro" id="IPR011009">
    <property type="entry name" value="Kinase-like_dom_sf"/>
</dbReference>
<dbReference type="SUPFAM" id="SSF56112">
    <property type="entry name" value="Protein kinase-like (PK-like)"/>
    <property type="match status" value="1"/>
</dbReference>
<proteinExistence type="predicted"/>
<dbReference type="EMBL" id="ML210844">
    <property type="protein sequence ID" value="TFK16404.1"/>
    <property type="molecule type" value="Genomic_DNA"/>
</dbReference>
<sequence length="172" mass="19923">MFWTKKTSFTVNERFEGDETVVYTDYGRGLVFKRFFEEEKFRKELSLYEMLKGVDFVPSILGTVSQPEWWGILMSSEGESIPVDDVEDPSVLTFINRSLTILHDRHIHHHDIAARNILERSDGTLVLIDFANGAFDWECRKMEVEDEIICEDEETLDFASPSDPLTDFCSLV</sequence>